<dbReference type="EMBL" id="NCSJ02000226">
    <property type="protein sequence ID" value="RFU27049.1"/>
    <property type="molecule type" value="Genomic_DNA"/>
</dbReference>
<protein>
    <submittedName>
        <fullName evidence="2">Uncharacterized protein</fullName>
    </submittedName>
</protein>
<dbReference type="OMA" id="RFAFWER"/>
<proteinExistence type="predicted"/>
<dbReference type="Proteomes" id="UP000258309">
    <property type="component" value="Unassembled WGS sequence"/>
</dbReference>
<feature type="region of interest" description="Disordered" evidence="1">
    <location>
        <begin position="264"/>
        <end position="285"/>
    </location>
</feature>
<feature type="non-terminal residue" evidence="2">
    <location>
        <position position="1"/>
    </location>
</feature>
<dbReference type="OrthoDB" id="4177740at2759"/>
<accession>A0A3E2H0Z1</accession>
<evidence type="ECO:0000256" key="1">
    <source>
        <dbReference type="SAM" id="MobiDB-lite"/>
    </source>
</evidence>
<keyword evidence="3" id="KW-1185">Reference proteome</keyword>
<sequence length="285" mass="31944">MSPMCLNRSRHHQPLRDLEEQLTAIKANELGQAGLRHFKVIAKQVDLDENGIPSPEFSFFLPCKVDLPPVDDDRIGMSFIDFDTPRRPGQFALKDIGHARGIGFYFLGYLGLCETDVQGQDRGNWAVRQIIDYPFEMPLLGMKPEWQVIDISDVDDQEYPHLRCVMIYDSKGEDGKLLRGEILALTRLTTERLETEQSKQHIKAPILMFSFMGPQHGRMLQAFFDGKRLVVNYTKIYDFRTKNIAGLSLFARWGIGKPTGDTKDPSLLADAGVNGGGGGGAANDN</sequence>
<feature type="non-terminal residue" evidence="2">
    <location>
        <position position="285"/>
    </location>
</feature>
<dbReference type="STRING" id="5539.A0A3E2H0Z1"/>
<organism evidence="2 3">
    <name type="scientific">Scytalidium lignicola</name>
    <name type="common">Hyphomycete</name>
    <dbReference type="NCBI Taxonomy" id="5539"/>
    <lineage>
        <taxon>Eukaryota</taxon>
        <taxon>Fungi</taxon>
        <taxon>Dikarya</taxon>
        <taxon>Ascomycota</taxon>
        <taxon>Pezizomycotina</taxon>
        <taxon>Leotiomycetes</taxon>
        <taxon>Leotiomycetes incertae sedis</taxon>
        <taxon>Scytalidium</taxon>
    </lineage>
</organism>
<evidence type="ECO:0000313" key="2">
    <source>
        <dbReference type="EMBL" id="RFU27049.1"/>
    </source>
</evidence>
<feature type="compositionally biased region" description="Gly residues" evidence="1">
    <location>
        <begin position="273"/>
        <end position="285"/>
    </location>
</feature>
<reference evidence="2 3" key="1">
    <citation type="submission" date="2018-05" db="EMBL/GenBank/DDBJ databases">
        <title>Draft genome sequence of Scytalidium lignicola DSM 105466, a ubiquitous saprotrophic fungus.</title>
        <authorList>
            <person name="Buettner E."/>
            <person name="Gebauer A.M."/>
            <person name="Hofrichter M."/>
            <person name="Liers C."/>
            <person name="Kellner H."/>
        </authorList>
    </citation>
    <scope>NUCLEOTIDE SEQUENCE [LARGE SCALE GENOMIC DNA]</scope>
    <source>
        <strain evidence="2 3">DSM 105466</strain>
    </source>
</reference>
<gene>
    <name evidence="2" type="ORF">B7463_g9282</name>
</gene>
<dbReference type="AlphaFoldDB" id="A0A3E2H0Z1"/>
<evidence type="ECO:0000313" key="3">
    <source>
        <dbReference type="Proteomes" id="UP000258309"/>
    </source>
</evidence>
<comment type="caution">
    <text evidence="2">The sequence shown here is derived from an EMBL/GenBank/DDBJ whole genome shotgun (WGS) entry which is preliminary data.</text>
</comment>
<name>A0A3E2H0Z1_SCYLI</name>